<dbReference type="EMBL" id="QKZQ01000008">
    <property type="protein sequence ID" value="PZX42355.1"/>
    <property type="molecule type" value="Genomic_DNA"/>
</dbReference>
<dbReference type="InterPro" id="IPR003439">
    <property type="entry name" value="ABC_transporter-like_ATP-bd"/>
</dbReference>
<dbReference type="RefSeq" id="WP_245735447.1">
    <property type="nucleotide sequence ID" value="NZ_MEHT01000005.1"/>
</dbReference>
<keyword evidence="4 9" id="KW-0812">Transmembrane</keyword>
<feature type="transmembrane region" description="Helical" evidence="9">
    <location>
        <begin position="72"/>
        <end position="89"/>
    </location>
</feature>
<dbReference type="Pfam" id="PF00664">
    <property type="entry name" value="ABC_membrane"/>
    <property type="match status" value="1"/>
</dbReference>
<evidence type="ECO:0000256" key="8">
    <source>
        <dbReference type="ARBA" id="ARBA00023136"/>
    </source>
</evidence>
<dbReference type="Gene3D" id="3.40.50.300">
    <property type="entry name" value="P-loop containing nucleotide triphosphate hydrolases"/>
    <property type="match status" value="1"/>
</dbReference>
<keyword evidence="6" id="KW-0067">ATP-binding</keyword>
<keyword evidence="2" id="KW-0813">Transport</keyword>
<dbReference type="InterPro" id="IPR003593">
    <property type="entry name" value="AAA+_ATPase"/>
</dbReference>
<dbReference type="CDD" id="cd18552">
    <property type="entry name" value="ABC_6TM_MsbA_like"/>
    <property type="match status" value="1"/>
</dbReference>
<evidence type="ECO:0000256" key="2">
    <source>
        <dbReference type="ARBA" id="ARBA00022448"/>
    </source>
</evidence>
<feature type="transmembrane region" description="Helical" evidence="9">
    <location>
        <begin position="32"/>
        <end position="52"/>
    </location>
</feature>
<dbReference type="SMART" id="SM00382">
    <property type="entry name" value="AAA"/>
    <property type="match status" value="1"/>
</dbReference>
<keyword evidence="3" id="KW-1003">Cell membrane</keyword>
<protein>
    <submittedName>
        <fullName evidence="12">ABC-type multidrug transport system fused ATPase/permease subunit</fullName>
    </submittedName>
</protein>
<dbReference type="GO" id="GO:0005886">
    <property type="term" value="C:plasma membrane"/>
    <property type="evidence" value="ECO:0007669"/>
    <property type="project" value="UniProtKB-SubCell"/>
</dbReference>
<dbReference type="STRING" id="121821.GCA_001870675_01613"/>
<evidence type="ECO:0000256" key="4">
    <source>
        <dbReference type="ARBA" id="ARBA00022692"/>
    </source>
</evidence>
<dbReference type="InterPro" id="IPR011527">
    <property type="entry name" value="ABC1_TM_dom"/>
</dbReference>
<dbReference type="PROSITE" id="PS50893">
    <property type="entry name" value="ABC_TRANSPORTER_2"/>
    <property type="match status" value="1"/>
</dbReference>
<keyword evidence="8 9" id="KW-0472">Membrane</keyword>
<evidence type="ECO:0000256" key="7">
    <source>
        <dbReference type="ARBA" id="ARBA00022989"/>
    </source>
</evidence>
<organism evidence="12 13">
    <name type="scientific">Roseinatronobacter thiooxidans</name>
    <dbReference type="NCBI Taxonomy" id="121821"/>
    <lineage>
        <taxon>Bacteria</taxon>
        <taxon>Pseudomonadati</taxon>
        <taxon>Pseudomonadota</taxon>
        <taxon>Alphaproteobacteria</taxon>
        <taxon>Rhodobacterales</taxon>
        <taxon>Paracoccaceae</taxon>
        <taxon>Roseinatronobacter</taxon>
    </lineage>
</organism>
<evidence type="ECO:0000259" key="11">
    <source>
        <dbReference type="PROSITE" id="PS50929"/>
    </source>
</evidence>
<accession>A0A2W7QVH4</accession>
<dbReference type="PANTHER" id="PTHR24221">
    <property type="entry name" value="ATP-BINDING CASSETTE SUB-FAMILY B"/>
    <property type="match status" value="1"/>
</dbReference>
<dbReference type="PROSITE" id="PS50929">
    <property type="entry name" value="ABC_TM1F"/>
    <property type="match status" value="1"/>
</dbReference>
<sequence>MSDRPQTKRQQRAHADGIVARWLWESFIRHRLHFIGLAVLFMVLEALTLGAFSYLVQPMFDDVFIAGDRGRVYLVALAMACVFFGRGLARLAHKAVMTWQSELATAELQTMLLAHLTRLDQGFFKRNAPGILIERVRGDSEALRRVFKTLITGFGRDGAGVIVLFGVALWTDWQWTLIALLGLPLLGLPLLAIQRLIRRRSTEARLAAANSSNRLDEAFHGIATLQLTGSEAREVGRFREIMRGFVRKATRAAIGQAAVPTVMDFGAAIGFGLVLIYGGMQIIEGTRTVGQFMSFFTALGLLFDPLRRFTALTAEWQNILASLERTHALLQIQPKVTNPPPPHLPVPDRADASVELRGVNFAYDTDLVLKDLSFIAPAGKTTAIVGPSGAGKTTVFSLLTRLVDVNEGEVLIGGQDVRRMDLAPLRALFAVVSQDTALFDETIRDNIVMGVEGVSEAALNAALSAAHVDDFLPLLPEGLDTLAGPRGSSLSGGQRQRVAIARALLRDAPILLLDEATSALDAKSEAFVQEALNKLAAGRTTLVIAHRLSTVRNADQIIVMDRGCVVEQGTHVELLALGGVYARLYALQFGQQDQANSP</sequence>
<dbReference type="InterPro" id="IPR027417">
    <property type="entry name" value="P-loop_NTPase"/>
</dbReference>
<evidence type="ECO:0000256" key="5">
    <source>
        <dbReference type="ARBA" id="ARBA00022741"/>
    </source>
</evidence>
<feature type="transmembrane region" description="Helical" evidence="9">
    <location>
        <begin position="154"/>
        <end position="171"/>
    </location>
</feature>
<feature type="domain" description="ABC transmembrane type-1" evidence="11">
    <location>
        <begin position="37"/>
        <end position="318"/>
    </location>
</feature>
<comment type="caution">
    <text evidence="12">The sequence shown here is derived from an EMBL/GenBank/DDBJ whole genome shotgun (WGS) entry which is preliminary data.</text>
</comment>
<dbReference type="PROSITE" id="PS00211">
    <property type="entry name" value="ABC_TRANSPORTER_1"/>
    <property type="match status" value="1"/>
</dbReference>
<gene>
    <name evidence="12" type="ORF">LY56_02050</name>
</gene>
<evidence type="ECO:0000256" key="3">
    <source>
        <dbReference type="ARBA" id="ARBA00022475"/>
    </source>
</evidence>
<dbReference type="InterPro" id="IPR017871">
    <property type="entry name" value="ABC_transporter-like_CS"/>
</dbReference>
<dbReference type="FunFam" id="3.40.50.300:FF:000221">
    <property type="entry name" value="Multidrug ABC transporter ATP-binding protein"/>
    <property type="match status" value="1"/>
</dbReference>
<dbReference type="GO" id="GO:0016887">
    <property type="term" value="F:ATP hydrolysis activity"/>
    <property type="evidence" value="ECO:0007669"/>
    <property type="project" value="InterPro"/>
</dbReference>
<evidence type="ECO:0000313" key="13">
    <source>
        <dbReference type="Proteomes" id="UP000249364"/>
    </source>
</evidence>
<evidence type="ECO:0000313" key="12">
    <source>
        <dbReference type="EMBL" id="PZX42355.1"/>
    </source>
</evidence>
<dbReference type="Gene3D" id="1.20.1560.10">
    <property type="entry name" value="ABC transporter type 1, transmembrane domain"/>
    <property type="match status" value="1"/>
</dbReference>
<dbReference type="SUPFAM" id="SSF90123">
    <property type="entry name" value="ABC transporter transmembrane region"/>
    <property type="match status" value="1"/>
</dbReference>
<dbReference type="GO" id="GO:0140359">
    <property type="term" value="F:ABC-type transporter activity"/>
    <property type="evidence" value="ECO:0007669"/>
    <property type="project" value="InterPro"/>
</dbReference>
<feature type="transmembrane region" description="Helical" evidence="9">
    <location>
        <begin position="177"/>
        <end position="197"/>
    </location>
</feature>
<reference evidence="12 13" key="1">
    <citation type="submission" date="2018-06" db="EMBL/GenBank/DDBJ databases">
        <title>Genomic Encyclopedia of Archaeal and Bacterial Type Strains, Phase II (KMG-II): from individual species to whole genera.</title>
        <authorList>
            <person name="Goeker M."/>
        </authorList>
    </citation>
    <scope>NUCLEOTIDE SEQUENCE [LARGE SCALE GENOMIC DNA]</scope>
    <source>
        <strain evidence="12 13">DSM 13087</strain>
    </source>
</reference>
<keyword evidence="13" id="KW-1185">Reference proteome</keyword>
<dbReference type="SUPFAM" id="SSF52540">
    <property type="entry name" value="P-loop containing nucleoside triphosphate hydrolases"/>
    <property type="match status" value="1"/>
</dbReference>
<dbReference type="Proteomes" id="UP000249364">
    <property type="component" value="Unassembled WGS sequence"/>
</dbReference>
<feature type="transmembrane region" description="Helical" evidence="9">
    <location>
        <begin position="252"/>
        <end position="277"/>
    </location>
</feature>
<name>A0A2W7QVH4_9RHOB</name>
<evidence type="ECO:0000256" key="6">
    <source>
        <dbReference type="ARBA" id="ARBA00022840"/>
    </source>
</evidence>
<dbReference type="Pfam" id="PF00005">
    <property type="entry name" value="ABC_tran"/>
    <property type="match status" value="1"/>
</dbReference>
<comment type="subcellular location">
    <subcellularLocation>
        <location evidence="1">Cell membrane</location>
        <topology evidence="1">Multi-pass membrane protein</topology>
    </subcellularLocation>
</comment>
<dbReference type="GO" id="GO:0034040">
    <property type="term" value="F:ATPase-coupled lipid transmembrane transporter activity"/>
    <property type="evidence" value="ECO:0007669"/>
    <property type="project" value="TreeGrafter"/>
</dbReference>
<dbReference type="PANTHER" id="PTHR24221:SF654">
    <property type="entry name" value="ATP-BINDING CASSETTE SUB-FAMILY B MEMBER 6"/>
    <property type="match status" value="1"/>
</dbReference>
<proteinExistence type="predicted"/>
<feature type="domain" description="ABC transporter" evidence="10">
    <location>
        <begin position="354"/>
        <end position="587"/>
    </location>
</feature>
<keyword evidence="5" id="KW-0547">Nucleotide-binding</keyword>
<evidence type="ECO:0000256" key="9">
    <source>
        <dbReference type="SAM" id="Phobius"/>
    </source>
</evidence>
<dbReference type="InterPro" id="IPR036640">
    <property type="entry name" value="ABC1_TM_sf"/>
</dbReference>
<dbReference type="InterPro" id="IPR039421">
    <property type="entry name" value="Type_1_exporter"/>
</dbReference>
<dbReference type="GO" id="GO:0005524">
    <property type="term" value="F:ATP binding"/>
    <property type="evidence" value="ECO:0007669"/>
    <property type="project" value="UniProtKB-KW"/>
</dbReference>
<dbReference type="AlphaFoldDB" id="A0A2W7QVH4"/>
<keyword evidence="7 9" id="KW-1133">Transmembrane helix</keyword>
<evidence type="ECO:0000256" key="1">
    <source>
        <dbReference type="ARBA" id="ARBA00004651"/>
    </source>
</evidence>
<evidence type="ECO:0000259" key="10">
    <source>
        <dbReference type="PROSITE" id="PS50893"/>
    </source>
</evidence>